<sequence length="261" mass="26307">MVRHVDPEVLALVALGEPLADDADRTHLAGCAECTAEVASLRAVVAVGRSVTDADALVAPSAAVWDRIRGELQLATTPGGDPAAPGEPAPVTELEPVTELDERRARAAVRPEPGEVVAAFTAAGATAAGLIVGGAGGALWASDAFAPAAEPAVLATAALDPLPGWAASGTALVEEEPDGGRVLVVTLDGPAVAGDFREVWLIDREVQRLVSLGVLTGSDGRFTVPAGLDLSDFAIVDISEEPLDGVPAHSGDSIVRGTLGA</sequence>
<comment type="caution">
    <text evidence="4">The sequence shown here is derived from an EMBL/GenBank/DDBJ whole genome shotgun (WGS) entry which is preliminary data.</text>
</comment>
<dbReference type="AlphaFoldDB" id="A0A4V1ZHD8"/>
<dbReference type="Pfam" id="PF10099">
    <property type="entry name" value="RskA_C"/>
    <property type="match status" value="1"/>
</dbReference>
<evidence type="ECO:0000313" key="5">
    <source>
        <dbReference type="Proteomes" id="UP000293764"/>
    </source>
</evidence>
<proteinExistence type="predicted"/>
<reference evidence="4 5" key="1">
    <citation type="submission" date="2019-01" db="EMBL/GenBank/DDBJ databases">
        <title>Novel species of Cellulomonas.</title>
        <authorList>
            <person name="Liu Q."/>
            <person name="Xin Y.-H."/>
        </authorList>
    </citation>
    <scope>NUCLEOTIDE SEQUENCE [LARGE SCALE GENOMIC DNA]</scope>
    <source>
        <strain evidence="4 5">HLT2-17</strain>
    </source>
</reference>
<organism evidence="4 5">
    <name type="scientific">Pengzhenrongella frigida</name>
    <dbReference type="NCBI Taxonomy" id="1259133"/>
    <lineage>
        <taxon>Bacteria</taxon>
        <taxon>Bacillati</taxon>
        <taxon>Actinomycetota</taxon>
        <taxon>Actinomycetes</taxon>
        <taxon>Micrococcales</taxon>
        <taxon>Pengzhenrongella</taxon>
    </lineage>
</organism>
<dbReference type="InterPro" id="IPR018764">
    <property type="entry name" value="RskA_C"/>
</dbReference>
<dbReference type="InterPro" id="IPR041916">
    <property type="entry name" value="Anti_sigma_zinc_sf"/>
</dbReference>
<keyword evidence="5" id="KW-1185">Reference proteome</keyword>
<accession>A0A4V1ZHD8</accession>
<dbReference type="Gene3D" id="1.10.10.1320">
    <property type="entry name" value="Anti-sigma factor, zinc-finger domain"/>
    <property type="match status" value="1"/>
</dbReference>
<evidence type="ECO:0000313" key="4">
    <source>
        <dbReference type="EMBL" id="RYV51694.1"/>
    </source>
</evidence>
<name>A0A4V1ZHD8_9MICO</name>
<feature type="domain" description="Anti-sigma K factor RskA C-terminal" evidence="3">
    <location>
        <begin position="122"/>
        <end position="251"/>
    </location>
</feature>
<dbReference type="GO" id="GO:0005886">
    <property type="term" value="C:plasma membrane"/>
    <property type="evidence" value="ECO:0007669"/>
    <property type="project" value="InterPro"/>
</dbReference>
<dbReference type="EMBL" id="SDWW01000013">
    <property type="protein sequence ID" value="RYV51694.1"/>
    <property type="molecule type" value="Genomic_DNA"/>
</dbReference>
<protein>
    <submittedName>
        <fullName evidence="4">Anti-sigma factor</fullName>
    </submittedName>
</protein>
<dbReference type="Proteomes" id="UP000293764">
    <property type="component" value="Unassembled WGS sequence"/>
</dbReference>
<evidence type="ECO:0000256" key="1">
    <source>
        <dbReference type="ARBA" id="ARBA00023015"/>
    </source>
</evidence>
<keyword evidence="2" id="KW-0804">Transcription</keyword>
<evidence type="ECO:0000256" key="2">
    <source>
        <dbReference type="ARBA" id="ARBA00023163"/>
    </source>
</evidence>
<dbReference type="OrthoDB" id="4328740at2"/>
<gene>
    <name evidence="4" type="ORF">EUA98_07270</name>
</gene>
<evidence type="ECO:0000259" key="3">
    <source>
        <dbReference type="Pfam" id="PF10099"/>
    </source>
</evidence>
<keyword evidence="1" id="KW-0805">Transcription regulation</keyword>